<dbReference type="PANTHER" id="PTHR43537">
    <property type="entry name" value="TRANSCRIPTIONAL REGULATOR, GNTR FAMILY"/>
    <property type="match status" value="1"/>
</dbReference>
<dbReference type="InterPro" id="IPR036388">
    <property type="entry name" value="WH-like_DNA-bd_sf"/>
</dbReference>
<gene>
    <name evidence="5" type="ORF">N1027_05165</name>
</gene>
<dbReference type="PANTHER" id="PTHR43537:SF5">
    <property type="entry name" value="UXU OPERON TRANSCRIPTIONAL REGULATOR"/>
    <property type="match status" value="1"/>
</dbReference>
<evidence type="ECO:0000256" key="2">
    <source>
        <dbReference type="ARBA" id="ARBA00023125"/>
    </source>
</evidence>
<dbReference type="SUPFAM" id="SSF48008">
    <property type="entry name" value="GntR ligand-binding domain-like"/>
    <property type="match status" value="1"/>
</dbReference>
<dbReference type="Pfam" id="PF00392">
    <property type="entry name" value="GntR"/>
    <property type="match status" value="1"/>
</dbReference>
<keyword evidence="1" id="KW-0805">Transcription regulation</keyword>
<evidence type="ECO:0000313" key="5">
    <source>
        <dbReference type="EMBL" id="MCS5717523.1"/>
    </source>
</evidence>
<dbReference type="Pfam" id="PF07729">
    <property type="entry name" value="FCD"/>
    <property type="match status" value="1"/>
</dbReference>
<feature type="domain" description="HTH gntR-type" evidence="4">
    <location>
        <begin position="15"/>
        <end position="87"/>
    </location>
</feature>
<accession>A0ABT2GMS3</accession>
<evidence type="ECO:0000259" key="4">
    <source>
        <dbReference type="PROSITE" id="PS50949"/>
    </source>
</evidence>
<dbReference type="InterPro" id="IPR011711">
    <property type="entry name" value="GntR_C"/>
</dbReference>
<proteinExistence type="predicted"/>
<protein>
    <submittedName>
        <fullName evidence="5">FadR family transcriptional regulator</fullName>
    </submittedName>
</protein>
<dbReference type="CDD" id="cd07377">
    <property type="entry name" value="WHTH_GntR"/>
    <property type="match status" value="1"/>
</dbReference>
<dbReference type="Proteomes" id="UP001165584">
    <property type="component" value="Unassembled WGS sequence"/>
</dbReference>
<dbReference type="InterPro" id="IPR008920">
    <property type="entry name" value="TF_FadR/GntR_C"/>
</dbReference>
<dbReference type="PROSITE" id="PS50949">
    <property type="entry name" value="HTH_GNTR"/>
    <property type="match status" value="1"/>
</dbReference>
<evidence type="ECO:0000256" key="1">
    <source>
        <dbReference type="ARBA" id="ARBA00023015"/>
    </source>
</evidence>
<comment type="caution">
    <text evidence="5">The sequence shown here is derived from an EMBL/GenBank/DDBJ whole genome shotgun (WGS) entry which is preliminary data.</text>
</comment>
<dbReference type="InterPro" id="IPR000524">
    <property type="entry name" value="Tscrpt_reg_HTH_GntR"/>
</dbReference>
<organism evidence="5 6">
    <name type="scientific">Herbiconiux aconitum</name>
    <dbReference type="NCBI Taxonomy" id="2970913"/>
    <lineage>
        <taxon>Bacteria</taxon>
        <taxon>Bacillati</taxon>
        <taxon>Actinomycetota</taxon>
        <taxon>Actinomycetes</taxon>
        <taxon>Micrococcales</taxon>
        <taxon>Microbacteriaceae</taxon>
        <taxon>Herbiconiux</taxon>
    </lineage>
</organism>
<name>A0ABT2GMS3_9MICO</name>
<dbReference type="InterPro" id="IPR036390">
    <property type="entry name" value="WH_DNA-bd_sf"/>
</dbReference>
<reference evidence="5" key="1">
    <citation type="submission" date="2022-08" db="EMBL/GenBank/DDBJ databases">
        <authorList>
            <person name="Deng Y."/>
            <person name="Han X.-F."/>
            <person name="Zhang Y.-Q."/>
        </authorList>
    </citation>
    <scope>NUCLEOTIDE SEQUENCE</scope>
    <source>
        <strain evidence="5">CPCC 205763</strain>
    </source>
</reference>
<dbReference type="Gene3D" id="1.20.120.530">
    <property type="entry name" value="GntR ligand-binding domain-like"/>
    <property type="match status" value="1"/>
</dbReference>
<dbReference type="SMART" id="SM00895">
    <property type="entry name" value="FCD"/>
    <property type="match status" value="1"/>
</dbReference>
<dbReference type="SUPFAM" id="SSF46785">
    <property type="entry name" value="Winged helix' DNA-binding domain"/>
    <property type="match status" value="1"/>
</dbReference>
<sequence length="248" mass="26624">MTTEHVPLIAPVEPARAWEVVLQRIEGDLLSGALKPGDHLPPERTLAAELGVGRSSVREAIRVLEVLGLIRTASGSGPQSGAIIIARPTGGMSALVRLQVAAHGFAVRDVVKTRLVLESAVVGELAEASDPDLDAALELLDAMEQDAPLTRDEYLTLDQAFHLALAVASGNEVIASMMAGLRDSIEKYVRVGASFLPSWNDTAARLKLEHRAIVAAIQAHDSELARTRIRQHIETYHAETDVSSVHPH</sequence>
<keyword evidence="3" id="KW-0804">Transcription</keyword>
<keyword evidence="6" id="KW-1185">Reference proteome</keyword>
<dbReference type="PRINTS" id="PR00035">
    <property type="entry name" value="HTHGNTR"/>
</dbReference>
<keyword evidence="2" id="KW-0238">DNA-binding</keyword>
<dbReference type="Gene3D" id="1.10.10.10">
    <property type="entry name" value="Winged helix-like DNA-binding domain superfamily/Winged helix DNA-binding domain"/>
    <property type="match status" value="1"/>
</dbReference>
<dbReference type="EMBL" id="JANLCM010000001">
    <property type="protein sequence ID" value="MCS5717523.1"/>
    <property type="molecule type" value="Genomic_DNA"/>
</dbReference>
<evidence type="ECO:0000313" key="6">
    <source>
        <dbReference type="Proteomes" id="UP001165584"/>
    </source>
</evidence>
<dbReference type="SMART" id="SM00345">
    <property type="entry name" value="HTH_GNTR"/>
    <property type="match status" value="1"/>
</dbReference>
<dbReference type="RefSeq" id="WP_259505866.1">
    <property type="nucleotide sequence ID" value="NZ_JANLCM010000001.1"/>
</dbReference>
<evidence type="ECO:0000256" key="3">
    <source>
        <dbReference type="ARBA" id="ARBA00023163"/>
    </source>
</evidence>